<reference evidence="2" key="1">
    <citation type="submission" date="2022-11" db="UniProtKB">
        <authorList>
            <consortium name="WormBaseParasite"/>
        </authorList>
    </citation>
    <scope>IDENTIFICATION</scope>
</reference>
<keyword evidence="1" id="KW-1185">Reference proteome</keyword>
<name>A0A914L5L7_MELIC</name>
<sequence>MREKGVEEVWSLVKRSSGAHFVKELVEKVDKPLSTSSSSADSDLEWILQENKINEELKPINSVLLSPMESEEEWEEEEEEIKADEESLNKVNEISKMAINKQTDEDLISILNVALEEPPDIITIISVRR</sequence>
<protein>
    <submittedName>
        <fullName evidence="2">Uncharacterized protein</fullName>
    </submittedName>
</protein>
<dbReference type="AlphaFoldDB" id="A0A914L5L7"/>
<evidence type="ECO:0000313" key="2">
    <source>
        <dbReference type="WBParaSite" id="Minc3s00286g09440"/>
    </source>
</evidence>
<dbReference type="Proteomes" id="UP000887563">
    <property type="component" value="Unplaced"/>
</dbReference>
<evidence type="ECO:0000313" key="1">
    <source>
        <dbReference type="Proteomes" id="UP000887563"/>
    </source>
</evidence>
<dbReference type="WBParaSite" id="Minc3s00286g09440">
    <property type="protein sequence ID" value="Minc3s00286g09440"/>
    <property type="gene ID" value="Minc3s00286g09440"/>
</dbReference>
<proteinExistence type="predicted"/>
<accession>A0A914L5L7</accession>
<organism evidence="1 2">
    <name type="scientific">Meloidogyne incognita</name>
    <name type="common">Southern root-knot nematode worm</name>
    <name type="synonym">Oxyuris incognita</name>
    <dbReference type="NCBI Taxonomy" id="6306"/>
    <lineage>
        <taxon>Eukaryota</taxon>
        <taxon>Metazoa</taxon>
        <taxon>Ecdysozoa</taxon>
        <taxon>Nematoda</taxon>
        <taxon>Chromadorea</taxon>
        <taxon>Rhabditida</taxon>
        <taxon>Tylenchina</taxon>
        <taxon>Tylenchomorpha</taxon>
        <taxon>Tylenchoidea</taxon>
        <taxon>Meloidogynidae</taxon>
        <taxon>Meloidogyninae</taxon>
        <taxon>Meloidogyne</taxon>
        <taxon>Meloidogyne incognita group</taxon>
    </lineage>
</organism>